<dbReference type="RefSeq" id="WP_319837848.1">
    <property type="nucleotide sequence ID" value="NZ_CP137624.1"/>
</dbReference>
<dbReference type="InterPro" id="IPR043749">
    <property type="entry name" value="DUF5694"/>
</dbReference>
<gene>
    <name evidence="1" type="ORF">R6U77_06450</name>
</gene>
<sequence>MSNSKPKVLILGTFHMAEEGGEALFEVKRQAEIQGVVEKLTRFQPTKIALEWVVEQSASLNEEYEQYKVGNFPLKMNEIYQIGFRLGEGLQHTKVFPIDWMGEADKDYSEIDAWMRANQPQLANELFEGLKFPVLTEDKTIIDYYKELNEPNLYNQLHTMYINLARVGHFNKYIGIDWLSWWYKRNLILFSNLTRLMETDKERIIFIVGVSHVSIVAKFLEESGLCEVVDTLSYLQ</sequence>
<protein>
    <submittedName>
        <fullName evidence="1">DUF5694 domain-containing protein</fullName>
    </submittedName>
</protein>
<organism evidence="1 2">
    <name type="scientific">Lysinibacillus louembei</name>
    <dbReference type="NCBI Taxonomy" id="1470088"/>
    <lineage>
        <taxon>Bacteria</taxon>
        <taxon>Bacillati</taxon>
        <taxon>Bacillota</taxon>
        <taxon>Bacilli</taxon>
        <taxon>Bacillales</taxon>
        <taxon>Bacillaceae</taxon>
        <taxon>Lysinibacillus</taxon>
    </lineage>
</organism>
<dbReference type="Proteomes" id="UP001322664">
    <property type="component" value="Chromosome"/>
</dbReference>
<reference evidence="1 2" key="1">
    <citation type="submission" date="2023-09" db="EMBL/GenBank/DDBJ databases">
        <authorList>
            <person name="Page C.A."/>
            <person name="Perez-Diaz I.M."/>
        </authorList>
    </citation>
    <scope>NUCLEOTIDE SEQUENCE [LARGE SCALE GENOMIC DNA]</scope>
    <source>
        <strain evidence="1 2">Ll15</strain>
    </source>
</reference>
<keyword evidence="2" id="KW-1185">Reference proteome</keyword>
<dbReference type="Pfam" id="PF18950">
    <property type="entry name" value="DUF5694"/>
    <property type="match status" value="1"/>
</dbReference>
<proteinExistence type="predicted"/>
<accession>A0ABZ0S1Z5</accession>
<dbReference type="EMBL" id="CP137624">
    <property type="protein sequence ID" value="WPK13311.1"/>
    <property type="molecule type" value="Genomic_DNA"/>
</dbReference>
<evidence type="ECO:0000313" key="1">
    <source>
        <dbReference type="EMBL" id="WPK13311.1"/>
    </source>
</evidence>
<name>A0ABZ0S1Z5_9BACI</name>
<evidence type="ECO:0000313" key="2">
    <source>
        <dbReference type="Proteomes" id="UP001322664"/>
    </source>
</evidence>